<dbReference type="InterPro" id="IPR010982">
    <property type="entry name" value="Lambda_DNA-bd_dom_sf"/>
</dbReference>
<dbReference type="Proteomes" id="UP001190825">
    <property type="component" value="Unassembled WGS sequence"/>
</dbReference>
<evidence type="ECO:0000313" key="2">
    <source>
        <dbReference type="EMBL" id="PLT91292.1"/>
    </source>
</evidence>
<dbReference type="SUPFAM" id="SSF47413">
    <property type="entry name" value="lambda repressor-like DNA-binding domains"/>
    <property type="match status" value="1"/>
</dbReference>
<dbReference type="SMART" id="SM00530">
    <property type="entry name" value="HTH_XRE"/>
    <property type="match status" value="1"/>
</dbReference>
<dbReference type="PROSITE" id="PS50943">
    <property type="entry name" value="HTH_CROC1"/>
    <property type="match status" value="1"/>
</dbReference>
<name>A0ABX4TBN3_9HYPH</name>
<protein>
    <submittedName>
        <fullName evidence="2">Transcriptional regulator</fullName>
    </submittedName>
</protein>
<dbReference type="EMBL" id="NBUC01000190">
    <property type="protein sequence ID" value="PLT91292.1"/>
    <property type="molecule type" value="Genomic_DNA"/>
</dbReference>
<proteinExistence type="predicted"/>
<accession>A0ABX4TBN3</accession>
<sequence length="106" mass="11473">MTNAFSNLDVVMCRGRVDIGGAVRQSRQIKGYSVEDLSLTCGLTAAEITRIELGVDVDPARLRRIAAALQVPTSTFRLAKQSGPRLLQARLHSVKQSLEHSAGDIV</sequence>
<evidence type="ECO:0000313" key="3">
    <source>
        <dbReference type="Proteomes" id="UP001190825"/>
    </source>
</evidence>
<reference evidence="2 3" key="1">
    <citation type="journal article" date="2018" name="FEMS Microbiol. Ecol.">
        <title>Co-invading symbiotic mutualists of Medicago polymorpha retain high ancestral diversity and contain diverse accessory genomes.</title>
        <authorList>
            <person name="Porter S.S."/>
            <person name="Faber-Hammond J.J."/>
            <person name="Friesen M.L."/>
        </authorList>
    </citation>
    <scope>NUCLEOTIDE SEQUENCE [LARGE SCALE GENOMIC DNA]</scope>
    <source>
        <strain evidence="2 3">Str16</strain>
    </source>
</reference>
<organism evidence="2 3">
    <name type="scientific">Sinorhizobium medicae</name>
    <dbReference type="NCBI Taxonomy" id="110321"/>
    <lineage>
        <taxon>Bacteria</taxon>
        <taxon>Pseudomonadati</taxon>
        <taxon>Pseudomonadota</taxon>
        <taxon>Alphaproteobacteria</taxon>
        <taxon>Hyphomicrobiales</taxon>
        <taxon>Rhizobiaceae</taxon>
        <taxon>Sinorhizobium/Ensifer group</taxon>
        <taxon>Sinorhizobium</taxon>
    </lineage>
</organism>
<dbReference type="Pfam" id="PF01381">
    <property type="entry name" value="HTH_3"/>
    <property type="match status" value="1"/>
</dbReference>
<dbReference type="Gene3D" id="1.10.260.40">
    <property type="entry name" value="lambda repressor-like DNA-binding domains"/>
    <property type="match status" value="1"/>
</dbReference>
<feature type="domain" description="HTH cro/C1-type" evidence="1">
    <location>
        <begin position="23"/>
        <end position="76"/>
    </location>
</feature>
<gene>
    <name evidence="2" type="ORF">BMJ33_35635</name>
</gene>
<dbReference type="InterPro" id="IPR001387">
    <property type="entry name" value="Cro/C1-type_HTH"/>
</dbReference>
<dbReference type="CDD" id="cd00093">
    <property type="entry name" value="HTH_XRE"/>
    <property type="match status" value="1"/>
</dbReference>
<comment type="caution">
    <text evidence="2">The sequence shown here is derived from an EMBL/GenBank/DDBJ whole genome shotgun (WGS) entry which is preliminary data.</text>
</comment>
<keyword evidence="3" id="KW-1185">Reference proteome</keyword>
<evidence type="ECO:0000259" key="1">
    <source>
        <dbReference type="PROSITE" id="PS50943"/>
    </source>
</evidence>